<gene>
    <name evidence="5" type="ORF">ACFSYJ_28450</name>
</gene>
<dbReference type="SMART" id="SM00644">
    <property type="entry name" value="Ami_2"/>
    <property type="match status" value="1"/>
</dbReference>
<evidence type="ECO:0000313" key="5">
    <source>
        <dbReference type="EMBL" id="MFD2462572.1"/>
    </source>
</evidence>
<accession>A0ABW5GP80</accession>
<evidence type="ECO:0000259" key="3">
    <source>
        <dbReference type="SMART" id="SM00644"/>
    </source>
</evidence>
<organism evidence="5 6">
    <name type="scientific">Amycolatopsis samaneae</name>
    <dbReference type="NCBI Taxonomy" id="664691"/>
    <lineage>
        <taxon>Bacteria</taxon>
        <taxon>Bacillati</taxon>
        <taxon>Actinomycetota</taxon>
        <taxon>Actinomycetes</taxon>
        <taxon>Pseudonocardiales</taxon>
        <taxon>Pseudonocardiaceae</taxon>
        <taxon>Amycolatopsis</taxon>
    </lineage>
</organism>
<name>A0ABW5GP80_9PSEU</name>
<dbReference type="PANTHER" id="PTHR11022">
    <property type="entry name" value="PEPTIDOGLYCAN RECOGNITION PROTEIN"/>
    <property type="match status" value="1"/>
</dbReference>
<dbReference type="PROSITE" id="PS51318">
    <property type="entry name" value="TAT"/>
    <property type="match status" value="1"/>
</dbReference>
<reference evidence="6" key="1">
    <citation type="journal article" date="2019" name="Int. J. Syst. Evol. Microbiol.">
        <title>The Global Catalogue of Microorganisms (GCM) 10K type strain sequencing project: providing services to taxonomists for standard genome sequencing and annotation.</title>
        <authorList>
            <consortium name="The Broad Institute Genomics Platform"/>
            <consortium name="The Broad Institute Genome Sequencing Center for Infectious Disease"/>
            <person name="Wu L."/>
            <person name="Ma J."/>
        </authorList>
    </citation>
    <scope>NUCLEOTIDE SEQUENCE [LARGE SCALE GENOMIC DNA]</scope>
    <source>
        <strain evidence="6">CGMCC 4.7643</strain>
    </source>
</reference>
<dbReference type="InterPro" id="IPR006619">
    <property type="entry name" value="PGRP_domain_met/bac"/>
</dbReference>
<dbReference type="EC" id="3.5.1.28" evidence="5"/>
<dbReference type="EMBL" id="JBHUKU010000017">
    <property type="protein sequence ID" value="MFD2462572.1"/>
    <property type="molecule type" value="Genomic_DNA"/>
</dbReference>
<dbReference type="CDD" id="cd06583">
    <property type="entry name" value="PGRP"/>
    <property type="match status" value="1"/>
</dbReference>
<dbReference type="PANTHER" id="PTHR11022:SF41">
    <property type="entry name" value="PEPTIDOGLYCAN-RECOGNITION PROTEIN LC-RELATED"/>
    <property type="match status" value="1"/>
</dbReference>
<dbReference type="GO" id="GO:0008745">
    <property type="term" value="F:N-acetylmuramoyl-L-alanine amidase activity"/>
    <property type="evidence" value="ECO:0007669"/>
    <property type="project" value="UniProtKB-EC"/>
</dbReference>
<dbReference type="SUPFAM" id="SSF55846">
    <property type="entry name" value="N-acetylmuramoyl-L-alanine amidase-like"/>
    <property type="match status" value="1"/>
</dbReference>
<protein>
    <submittedName>
        <fullName evidence="5">N-acetylmuramoyl-L-alanine amidase</fullName>
        <ecNumber evidence="5">3.5.1.28</ecNumber>
    </submittedName>
</protein>
<dbReference type="Pfam" id="PF01510">
    <property type="entry name" value="Amidase_2"/>
    <property type="match status" value="1"/>
</dbReference>
<dbReference type="InterPro" id="IPR036505">
    <property type="entry name" value="Amidase/PGRP_sf"/>
</dbReference>
<feature type="domain" description="Peptidoglycan recognition protein family" evidence="4">
    <location>
        <begin position="54"/>
        <end position="208"/>
    </location>
</feature>
<comment type="similarity">
    <text evidence="1">Belongs to the N-acetylmuramoyl-L-alanine amidase 2 family.</text>
</comment>
<evidence type="ECO:0000259" key="4">
    <source>
        <dbReference type="SMART" id="SM00701"/>
    </source>
</evidence>
<evidence type="ECO:0000313" key="6">
    <source>
        <dbReference type="Proteomes" id="UP001597419"/>
    </source>
</evidence>
<keyword evidence="6" id="KW-1185">Reference proteome</keyword>
<proteinExistence type="inferred from homology"/>
<feature type="region of interest" description="Disordered" evidence="2">
    <location>
        <begin position="1"/>
        <end position="21"/>
    </location>
</feature>
<sequence length="234" mass="25323">MTFDSGAAFSAGKRASNGGDLPRRSFLRGAAGFTVASAAGLLLPGMADAAPAPPRVYGCAEWGARPPSDPLVTLNHRANRILIHHIDSANSTDYSLAHAFQVARDDQHDHMDNNHWSDTGQHFTVSRGGYRLEGRHGSLDALRAGNRMIRAAHCPGQNDNAIGIENEGTYMTVEPPAAQWKSLVVFCAYICRQYGIPVAEIKGHRDFYNTDCPGDRLYAKLPQLRKEVAAALAA</sequence>
<dbReference type="RefSeq" id="WP_345403613.1">
    <property type="nucleotide sequence ID" value="NZ_BAABHG010000015.1"/>
</dbReference>
<dbReference type="InterPro" id="IPR015510">
    <property type="entry name" value="PGRP"/>
</dbReference>
<dbReference type="InterPro" id="IPR002502">
    <property type="entry name" value="Amidase_domain"/>
</dbReference>
<keyword evidence="5" id="KW-0378">Hydrolase</keyword>
<feature type="domain" description="N-acetylmuramoyl-L-alanine amidase" evidence="3">
    <location>
        <begin position="69"/>
        <end position="214"/>
    </location>
</feature>
<comment type="caution">
    <text evidence="5">The sequence shown here is derived from an EMBL/GenBank/DDBJ whole genome shotgun (WGS) entry which is preliminary data.</text>
</comment>
<dbReference type="Gene3D" id="3.40.80.10">
    <property type="entry name" value="Peptidoglycan recognition protein-like"/>
    <property type="match status" value="1"/>
</dbReference>
<evidence type="ECO:0000256" key="1">
    <source>
        <dbReference type="ARBA" id="ARBA00007553"/>
    </source>
</evidence>
<dbReference type="InterPro" id="IPR006311">
    <property type="entry name" value="TAT_signal"/>
</dbReference>
<evidence type="ECO:0000256" key="2">
    <source>
        <dbReference type="SAM" id="MobiDB-lite"/>
    </source>
</evidence>
<dbReference type="Proteomes" id="UP001597419">
    <property type="component" value="Unassembled WGS sequence"/>
</dbReference>
<dbReference type="SMART" id="SM00701">
    <property type="entry name" value="PGRP"/>
    <property type="match status" value="1"/>
</dbReference>